<protein>
    <submittedName>
        <fullName evidence="1">Uncharacterized protein</fullName>
    </submittedName>
</protein>
<organism evidence="1 2">
    <name type="scientific">Naegleria fowleri</name>
    <name type="common">Brain eating amoeba</name>
    <dbReference type="NCBI Taxonomy" id="5763"/>
    <lineage>
        <taxon>Eukaryota</taxon>
        <taxon>Discoba</taxon>
        <taxon>Heterolobosea</taxon>
        <taxon>Tetramitia</taxon>
        <taxon>Eutetramitia</taxon>
        <taxon>Vahlkampfiidae</taxon>
        <taxon>Naegleria</taxon>
    </lineage>
</organism>
<name>A0A6A5C766_NAEFO</name>
<evidence type="ECO:0000313" key="2">
    <source>
        <dbReference type="Proteomes" id="UP000444721"/>
    </source>
</evidence>
<dbReference type="EMBL" id="VFQX01000009">
    <property type="protein sequence ID" value="KAF0982702.1"/>
    <property type="molecule type" value="Genomic_DNA"/>
</dbReference>
<proteinExistence type="predicted"/>
<sequence>MDPMQEEMFDINQLMKYKLPDSSRTFLETSSSLQNFVVHDPGEATSLSRKAFNADLDARQNVSFLFYVSNNMSNDGLSNIWCENFNTPCVTMSQIFTRLDDLMKIFINKDSISNSSGAVFNVHVSIVLLNDTNANVFCTSDFVLVTPQSPKFNYLFEFYSYRYYSNVVILQKLQCVTPLMSVRSDITRIYFHELELTLRVYSKPGLSFETYNCYILNSLFSIGYNTDFADTANENVTKAKDVIFEYVFSQEQLASSFYFGNFENAHFGNVTLTNVVSSSFRNINHLKMMDCMIPKGSYYFFNSITLQFLNLRAKTMAIKMSKVDSCEIANSMFALSGYYLPIILAEFGRELVVLNVVVWKVDQFMAVNAYETVLFKELNIFNCSVDLNAPRLQRSVIDVIATSTVTIEDSQFSYNYGQFGGAFFFETLATLRINSSTFIGCRSSHSGGSIFI</sequence>
<keyword evidence="2" id="KW-1185">Reference proteome</keyword>
<dbReference type="RefSeq" id="XP_044567415.1">
    <property type="nucleotide sequence ID" value="XM_044702062.1"/>
</dbReference>
<dbReference type="VEuPathDB" id="AmoebaDB:NfTy_017580"/>
<dbReference type="GeneID" id="68118847"/>
<dbReference type="AlphaFoldDB" id="A0A6A5C766"/>
<gene>
    <name evidence="1" type="ORF">FDP41_011632</name>
</gene>
<comment type="caution">
    <text evidence="1">The sequence shown here is derived from an EMBL/GenBank/DDBJ whole genome shotgun (WGS) entry which is preliminary data.</text>
</comment>
<dbReference type="VEuPathDB" id="AmoebaDB:FDP41_011632"/>
<accession>A0A6A5C766</accession>
<evidence type="ECO:0000313" key="1">
    <source>
        <dbReference type="EMBL" id="KAF0982702.1"/>
    </source>
</evidence>
<dbReference type="VEuPathDB" id="AmoebaDB:NF0113970"/>
<dbReference type="Proteomes" id="UP000444721">
    <property type="component" value="Unassembled WGS sequence"/>
</dbReference>
<reference evidence="1 2" key="1">
    <citation type="journal article" date="2019" name="Sci. Rep.">
        <title>Nanopore sequencing improves the draft genome of the human pathogenic amoeba Naegleria fowleri.</title>
        <authorList>
            <person name="Liechti N."/>
            <person name="Schurch N."/>
            <person name="Bruggmann R."/>
            <person name="Wittwer M."/>
        </authorList>
    </citation>
    <scope>NUCLEOTIDE SEQUENCE [LARGE SCALE GENOMIC DNA]</scope>
    <source>
        <strain evidence="1 2">ATCC 30894</strain>
    </source>
</reference>